<feature type="transmembrane region" description="Helical" evidence="2">
    <location>
        <begin position="2075"/>
        <end position="2099"/>
    </location>
</feature>
<reference evidence="3" key="1">
    <citation type="submission" date="2020-10" db="EMBL/GenBank/DDBJ databases">
        <authorList>
            <person name="Gilroy R."/>
        </authorList>
    </citation>
    <scope>NUCLEOTIDE SEQUENCE</scope>
    <source>
        <strain evidence="3">517</strain>
    </source>
</reference>
<sequence>MISALQYVSSGSERFDNVYDKQVTTYTFTSANPKVTYFAIYTVTTTYEMLTNYSAETSTQEYQGIAATFSGYPGQGVSVPSNMKWAAVNTSDDSKSNYSAAFGTNTVGVGPATGTYVVSLYKQGAGDSLVAVEKDEVLGVNTQNAPSKIYLHDPVRFSYTYTITKIEITLQQVESSTITKEYDATAVIDATMIDSSNFSAVRADNGGELPDTPTIMVGSGSFFAEYSSGNYVESASVGENKYAIIKNCYVPENGNYVLKGDSGTQYIFSNCSITPRTMGLNWSSLELSYNGKYQYPTATPANLLPGDENMEIVITYSVYDDAMMSSPLQSVNIGDYIVRAFVSSESGSANYKLPEDLTITSRTFTISPKEIGVVWSGTNLTYNTQDQTIGYSFATGAIENKDEGNISLNVLYYDEENIEYPKMREAGSYYAIATLSGVGSENYVLDETGRCDDITIAPMSIELAYYTGIDGTAVEDLVYMGADYAGHDDGLHVKVITPDSGLNEANLSLTFPAGVEVKKVGEYTATVNIVSDPSHPIDISNYRIAAGHDTCTVTIVKKPLDISFTSNYFTYNGYSQSPNYTVNTQLYPGDSAPISRQLYQVSSPDDVPITNAVNVGQYKLVLSIAECDYRIADGDEECTFDIATLSISTASSITVDAIGSFEYTSGPNEPAPTVRFNGNILNAGTDYMVSYSNNVEVSTQAVIKIEGTGNFSGTREQHFTITKKTLTLNFLSESSFTYNGIAREINAELSGYYEETAPVIKITYYRNGIQTTEAVTVGNYTATATFAETQKNYSLPAATSFDFEITKATVSVKISYADPADDLVYDAEPHLVTVDWADGITIPEIDSSPEALDFNVNYYGSGGNLVADGPVNVGNYSVTITLKGTARDNYTLASSSQTYSVTERPVRISFDEAENSLFVYTASLQSAIYAYTDETADIIPGYDPLLSVTYTRSGMPAQPINAGTYTVHISAQNPNYKAVTESGDGQTPGGLMRIAAAELRPNVTASGKIYDGTAVVANYSYTEGFGMLGQDNISLDVRYYIIDNGSEVPVSSCISAGSYIARLALPETNSNYFFNEEVSILECNFEIAKREIAYQFDNAGTRTYDGSYLIVTAGLAGNNGKVPDVNFSGIIASDNAYEFIVTMYDSDSNEVEYIRNVGEYTAEITFVSANYRLTDNQSYSTVAKIEIEKKAVTFTPKDIHKIFGTSDNPSDFLQTLTYAELGVEGDEVTVELKRVAGEKYGTYVYTDIVVPADSNYEITSTGGGAFYIDKRSFTLTPLTFTMEYLGTAPLLEQKEVIQTDALGAVEITIAYTRLTTETGVGTYDLSPVFEVRGTYADSFAVSLVADGNKGKFVITGRSVTVTLDESMLTVVYDPMRKSDPDFIDAIVSVEVDRCADDIQSAYDAYLDAHGGSAEGFPWENYIRITRNDGNNFGYKEGGYTVTINFLKNGMIDNNYRAITPSGESYVYMIEKLDLTGKLTEPTVINVKNYDGTTTATISSNATGIPSEYSNQGVRAYANFSDKNAGTDKTITVSYAFSIALYENNYILPASFEYSEKGEITPLELSTEISLASPEIVYGNVPEITVSLSGFISGENAATEGISLVPVYEDGTAIDVIRDVSANYRIVLQLLPYAGTNYTVNYSSVACNIRILPKTVTVVAGEPYEKPVDGTFDTSGFGTDNYVIEGLFAGDVGYVYIEYVALLNSAEPGNATVNVRINGLIGEKKDNYTLANDTFTVPATILKLADVTMTDASYPYDTEAKQVIPVLTDVLDGVTYSVEYSGRGGTVYEASENAPVNAGEYLVRCYLELNDYERFAAECYLTIEKITPTIYFDGVFTQTYGTFTPITATATAAGLDETLNVEYSFVDPGESMPQFAPAGNHAVTARFDSTVNYYATSKETSLVIKQKAVTVSFSGYTGLVYNGLDRALTDEINVTFNGVVDGDVCEPIKTFSPETVKNAGTYFLEVRPGNSNYKTTGSISITFTIAKKTLVVSATAEDVVAGTQPTFNITYEGFIDNDDESDLTVAPTVNMTAGQVGANRIEFNNGIDENYSFVYKESTYNITYTPKQEQSEERTITVTTIVILSVVGAIAVIILLGFLVKTLTYRSMYNVSSVKRDVRERMRREQNSDRDTPRKKR</sequence>
<protein>
    <submittedName>
        <fullName evidence="3">Uncharacterized protein</fullName>
    </submittedName>
</protein>
<evidence type="ECO:0000256" key="1">
    <source>
        <dbReference type="SAM" id="MobiDB-lite"/>
    </source>
</evidence>
<accession>A0A940DG81</accession>
<keyword evidence="2" id="KW-0472">Membrane</keyword>
<keyword evidence="2" id="KW-1133">Transmembrane helix</keyword>
<dbReference type="EMBL" id="JADINF010000105">
    <property type="protein sequence ID" value="MBO8424200.1"/>
    <property type="molecule type" value="Genomic_DNA"/>
</dbReference>
<evidence type="ECO:0000256" key="2">
    <source>
        <dbReference type="SAM" id="Phobius"/>
    </source>
</evidence>
<evidence type="ECO:0000313" key="4">
    <source>
        <dbReference type="Proteomes" id="UP000727857"/>
    </source>
</evidence>
<comment type="caution">
    <text evidence="3">The sequence shown here is derived from an EMBL/GenBank/DDBJ whole genome shotgun (WGS) entry which is preliminary data.</text>
</comment>
<keyword evidence="2" id="KW-0812">Transmembrane</keyword>
<dbReference type="Proteomes" id="UP000727857">
    <property type="component" value="Unassembled WGS sequence"/>
</dbReference>
<name>A0A940DG81_9FIRM</name>
<organism evidence="3 4">
    <name type="scientific">Candidatus Stercoripulliclostridium pullicola</name>
    <dbReference type="NCBI Taxonomy" id="2840953"/>
    <lineage>
        <taxon>Bacteria</taxon>
        <taxon>Bacillati</taxon>
        <taxon>Bacillota</taxon>
        <taxon>Clostridia</taxon>
        <taxon>Eubacteriales</taxon>
        <taxon>Candidatus Stercoripulliclostridium</taxon>
    </lineage>
</organism>
<gene>
    <name evidence="3" type="ORF">IAB16_04210</name>
</gene>
<proteinExistence type="predicted"/>
<feature type="region of interest" description="Disordered" evidence="1">
    <location>
        <begin position="2115"/>
        <end position="2136"/>
    </location>
</feature>
<evidence type="ECO:0000313" key="3">
    <source>
        <dbReference type="EMBL" id="MBO8424200.1"/>
    </source>
</evidence>
<reference evidence="3" key="2">
    <citation type="journal article" date="2021" name="PeerJ">
        <title>Extensive microbial diversity within the chicken gut microbiome revealed by metagenomics and culture.</title>
        <authorList>
            <person name="Gilroy R."/>
            <person name="Ravi A."/>
            <person name="Getino M."/>
            <person name="Pursley I."/>
            <person name="Horton D.L."/>
            <person name="Alikhan N.F."/>
            <person name="Baker D."/>
            <person name="Gharbi K."/>
            <person name="Hall N."/>
            <person name="Watson M."/>
            <person name="Adriaenssens E.M."/>
            <person name="Foster-Nyarko E."/>
            <person name="Jarju S."/>
            <person name="Secka A."/>
            <person name="Antonio M."/>
            <person name="Oren A."/>
            <person name="Chaudhuri R.R."/>
            <person name="La Ragione R."/>
            <person name="Hildebrand F."/>
            <person name="Pallen M.J."/>
        </authorList>
    </citation>
    <scope>NUCLEOTIDE SEQUENCE</scope>
    <source>
        <strain evidence="3">517</strain>
    </source>
</reference>